<organism evidence="7 8">
    <name type="scientific">Filobasidium floriforme</name>
    <dbReference type="NCBI Taxonomy" id="5210"/>
    <lineage>
        <taxon>Eukaryota</taxon>
        <taxon>Fungi</taxon>
        <taxon>Dikarya</taxon>
        <taxon>Basidiomycota</taxon>
        <taxon>Agaricomycotina</taxon>
        <taxon>Tremellomycetes</taxon>
        <taxon>Filobasidiales</taxon>
        <taxon>Filobasidiaceae</taxon>
        <taxon>Filobasidium</taxon>
    </lineage>
</organism>
<name>A0A8K0JKH3_9TREE</name>
<gene>
    <name evidence="7" type="ORF">FFLO_04305</name>
</gene>
<feature type="region of interest" description="Disordered" evidence="6">
    <location>
        <begin position="143"/>
        <end position="232"/>
    </location>
</feature>
<dbReference type="InterPro" id="IPR051431">
    <property type="entry name" value="TFIID_subunit_9"/>
</dbReference>
<dbReference type="Gene3D" id="1.10.20.10">
    <property type="entry name" value="Histone, subunit A"/>
    <property type="match status" value="1"/>
</dbReference>
<evidence type="ECO:0000256" key="1">
    <source>
        <dbReference type="ARBA" id="ARBA00004123"/>
    </source>
</evidence>
<feature type="compositionally biased region" description="Acidic residues" evidence="6">
    <location>
        <begin position="192"/>
        <end position="205"/>
    </location>
</feature>
<dbReference type="InterPro" id="IPR009072">
    <property type="entry name" value="Histone-fold"/>
</dbReference>
<sequence length="232" mass="25210">MAASTTNSTTPQRTPLPNTARLIALMLAGQGVEDADERVLHQLMDFTHRYTTDLLTDAKTYANHAGRPGVVETTDVELAVQTRSGYEFTEGAPKDFLLPLAKQLNRLPLPTFSQSYTHILLPPPNQMLGHVNYNLVPNRHPEASEGLYEGFEDDDEDGWGSEDYGSQDQEDENGEDVPAEQASGAVGAGTVGEDDGDDVDGMDIAEDVKPNMNGNSSGSEERGQKRSIDETE</sequence>
<comment type="similarity">
    <text evidence="2">Belongs to the TAF9 family.</text>
</comment>
<dbReference type="PANTHER" id="PTHR48068:SF4">
    <property type="entry name" value="TATA-BOX BINDING PROTEIN ASSOCIATED FACTOR 9"/>
    <property type="match status" value="1"/>
</dbReference>
<dbReference type="GO" id="GO:0051123">
    <property type="term" value="P:RNA polymerase II preinitiation complex assembly"/>
    <property type="evidence" value="ECO:0007669"/>
    <property type="project" value="TreeGrafter"/>
</dbReference>
<dbReference type="InterPro" id="IPR003162">
    <property type="entry name" value="TFIID-31"/>
</dbReference>
<feature type="compositionally biased region" description="Acidic residues" evidence="6">
    <location>
        <begin position="150"/>
        <end position="160"/>
    </location>
</feature>
<keyword evidence="8" id="KW-1185">Reference proteome</keyword>
<evidence type="ECO:0008006" key="9">
    <source>
        <dbReference type="Google" id="ProtNLM"/>
    </source>
</evidence>
<evidence type="ECO:0000256" key="4">
    <source>
        <dbReference type="ARBA" id="ARBA00023163"/>
    </source>
</evidence>
<dbReference type="GO" id="GO:0016251">
    <property type="term" value="F:RNA polymerase II general transcription initiation factor activity"/>
    <property type="evidence" value="ECO:0007669"/>
    <property type="project" value="TreeGrafter"/>
</dbReference>
<dbReference type="AlphaFoldDB" id="A0A8K0JKH3"/>
<comment type="caution">
    <text evidence="7">The sequence shown here is derived from an EMBL/GenBank/DDBJ whole genome shotgun (WGS) entry which is preliminary data.</text>
</comment>
<dbReference type="Proteomes" id="UP000812966">
    <property type="component" value="Unassembled WGS sequence"/>
</dbReference>
<dbReference type="GO" id="GO:0000124">
    <property type="term" value="C:SAGA complex"/>
    <property type="evidence" value="ECO:0007669"/>
    <property type="project" value="TreeGrafter"/>
</dbReference>
<keyword evidence="4" id="KW-0804">Transcription</keyword>
<dbReference type="Pfam" id="PF02291">
    <property type="entry name" value="TFIID-31kDa"/>
    <property type="match status" value="1"/>
</dbReference>
<protein>
    <recommendedName>
        <fullName evidence="9">Transcription initiation factor TFIID subunit 9</fullName>
    </recommendedName>
</protein>
<dbReference type="GO" id="GO:0005669">
    <property type="term" value="C:transcription factor TFIID complex"/>
    <property type="evidence" value="ECO:0007669"/>
    <property type="project" value="TreeGrafter"/>
</dbReference>
<dbReference type="PANTHER" id="PTHR48068">
    <property type="entry name" value="TAF9 RNA POLYMERASE II, TATA BOX-BINDING PROTEIN (TBP)-ASSOCIATED FACTOR"/>
    <property type="match status" value="1"/>
</dbReference>
<dbReference type="GO" id="GO:0046982">
    <property type="term" value="F:protein heterodimerization activity"/>
    <property type="evidence" value="ECO:0007669"/>
    <property type="project" value="InterPro"/>
</dbReference>
<evidence type="ECO:0000313" key="8">
    <source>
        <dbReference type="Proteomes" id="UP000812966"/>
    </source>
</evidence>
<keyword evidence="5" id="KW-0539">Nucleus</keyword>
<keyword evidence="3" id="KW-0805">Transcription regulation</keyword>
<dbReference type="EMBL" id="JABELV010000089">
    <property type="protein sequence ID" value="KAG7531507.1"/>
    <property type="molecule type" value="Genomic_DNA"/>
</dbReference>
<dbReference type="GO" id="GO:0003713">
    <property type="term" value="F:transcription coactivator activity"/>
    <property type="evidence" value="ECO:0007669"/>
    <property type="project" value="TreeGrafter"/>
</dbReference>
<feature type="compositionally biased region" description="Basic and acidic residues" evidence="6">
    <location>
        <begin position="219"/>
        <end position="232"/>
    </location>
</feature>
<evidence type="ECO:0000256" key="6">
    <source>
        <dbReference type="SAM" id="MobiDB-lite"/>
    </source>
</evidence>
<dbReference type="CDD" id="cd07979">
    <property type="entry name" value="HFD_TAF9"/>
    <property type="match status" value="1"/>
</dbReference>
<accession>A0A8K0JKH3</accession>
<feature type="compositionally biased region" description="Acidic residues" evidence="6">
    <location>
        <begin position="168"/>
        <end position="178"/>
    </location>
</feature>
<evidence type="ECO:0000256" key="5">
    <source>
        <dbReference type="ARBA" id="ARBA00023242"/>
    </source>
</evidence>
<evidence type="ECO:0000313" key="7">
    <source>
        <dbReference type="EMBL" id="KAG7531507.1"/>
    </source>
</evidence>
<evidence type="ECO:0000256" key="3">
    <source>
        <dbReference type="ARBA" id="ARBA00023015"/>
    </source>
</evidence>
<comment type="subcellular location">
    <subcellularLocation>
        <location evidence="1">Nucleus</location>
    </subcellularLocation>
</comment>
<reference evidence="7" key="1">
    <citation type="submission" date="2020-04" db="EMBL/GenBank/DDBJ databases">
        <title>Analysis of mating type loci in Filobasidium floriforme.</title>
        <authorList>
            <person name="Nowrousian M."/>
        </authorList>
    </citation>
    <scope>NUCLEOTIDE SEQUENCE</scope>
    <source>
        <strain evidence="7">CBS 6242</strain>
    </source>
</reference>
<dbReference type="SUPFAM" id="SSF47113">
    <property type="entry name" value="Histone-fold"/>
    <property type="match status" value="1"/>
</dbReference>
<evidence type="ECO:0000256" key="2">
    <source>
        <dbReference type="ARBA" id="ARBA00007646"/>
    </source>
</evidence>
<proteinExistence type="inferred from homology"/>